<dbReference type="EMBL" id="CP010978">
    <property type="protein sequence ID" value="AJQ26886.1"/>
    <property type="molecule type" value="Genomic_DNA"/>
</dbReference>
<dbReference type="HOGENOM" id="CLU_165521_0_0_9"/>
<dbReference type="InterPro" id="IPR036779">
    <property type="entry name" value="LysM_dom_sf"/>
</dbReference>
<organism evidence="2 3">
    <name type="scientific">Pelosinus fermentans JBW45</name>
    <dbReference type="NCBI Taxonomy" id="1192197"/>
    <lineage>
        <taxon>Bacteria</taxon>
        <taxon>Bacillati</taxon>
        <taxon>Bacillota</taxon>
        <taxon>Negativicutes</taxon>
        <taxon>Selenomonadales</taxon>
        <taxon>Sporomusaceae</taxon>
        <taxon>Pelosinus</taxon>
    </lineage>
</organism>
<dbReference type="SMART" id="SM00257">
    <property type="entry name" value="LysM"/>
    <property type="match status" value="1"/>
</dbReference>
<evidence type="ECO:0000313" key="2">
    <source>
        <dbReference type="EMBL" id="AJQ26886.1"/>
    </source>
</evidence>
<evidence type="ECO:0000259" key="1">
    <source>
        <dbReference type="PROSITE" id="PS51782"/>
    </source>
</evidence>
<evidence type="ECO:0000313" key="3">
    <source>
        <dbReference type="Proteomes" id="UP000005361"/>
    </source>
</evidence>
<feature type="domain" description="LysM" evidence="1">
    <location>
        <begin position="38"/>
        <end position="98"/>
    </location>
</feature>
<dbReference type="SUPFAM" id="SSF54106">
    <property type="entry name" value="LysM domain"/>
    <property type="match status" value="1"/>
</dbReference>
<dbReference type="OrthoDB" id="1666822at2"/>
<dbReference type="AlphaFoldDB" id="I9DCD8"/>
<dbReference type="InterPro" id="IPR018392">
    <property type="entry name" value="LysM"/>
</dbReference>
<reference evidence="2 3" key="1">
    <citation type="journal article" date="2015" name="Genome Announc.">
        <title>Complete Genome Sequence of Pelosinus fermentans JBW45, a Member of a Remarkably Competitive Group of Negativicutes in the Firmicutes Phylum.</title>
        <authorList>
            <person name="De Leon K.B."/>
            <person name="Utturkar S.M."/>
            <person name="Camilleri L.B."/>
            <person name="Elias D.A."/>
            <person name="Arkin A.P."/>
            <person name="Fields M.W."/>
            <person name="Brown S.D."/>
            <person name="Wall J.D."/>
        </authorList>
    </citation>
    <scope>NUCLEOTIDE SEQUENCE [LARGE SCALE GENOMIC DNA]</scope>
    <source>
        <strain evidence="2 3">JBW45</strain>
    </source>
</reference>
<dbReference type="STRING" id="1192197.JBW_01536"/>
<dbReference type="PROSITE" id="PS51257">
    <property type="entry name" value="PROKAR_LIPOPROTEIN"/>
    <property type="match status" value="1"/>
</dbReference>
<protein>
    <submittedName>
        <fullName evidence="2">Peptidoglycan-binding lysin domain-containing protein</fullName>
    </submittedName>
</protein>
<accession>I9DCD8</accession>
<dbReference type="Proteomes" id="UP000005361">
    <property type="component" value="Chromosome"/>
</dbReference>
<name>I9DCD8_9FIRM</name>
<dbReference type="CDD" id="cd00118">
    <property type="entry name" value="LysM"/>
    <property type="match status" value="1"/>
</dbReference>
<sequence length="102" mass="11753" precursor="true">MFTRRQKDVLFTVVLIGILIGTLASCGNAEPKGMLVTETYIVQPGDTLWTIAETYMAKNKYGPRDIREYYHGIIELNYETVFANRPNSLIYPGDELQINYWK</sequence>
<proteinExistence type="predicted"/>
<dbReference type="Gene3D" id="3.10.350.10">
    <property type="entry name" value="LysM domain"/>
    <property type="match status" value="1"/>
</dbReference>
<dbReference type="RefSeq" id="WP_007959657.1">
    <property type="nucleotide sequence ID" value="NZ_CP010978.1"/>
</dbReference>
<dbReference type="Pfam" id="PF01476">
    <property type="entry name" value="LysM"/>
    <property type="match status" value="1"/>
</dbReference>
<reference evidence="3" key="2">
    <citation type="submission" date="2015-02" db="EMBL/GenBank/DDBJ databases">
        <title>Complete Genome Sequence of Pelosinus fermentans JBW45.</title>
        <authorList>
            <person name="De Leon K.B."/>
            <person name="Utturkar S.M."/>
            <person name="Camilleri L.B."/>
            <person name="Arkin A.P."/>
            <person name="Fields M.W."/>
            <person name="Brown S.D."/>
            <person name="Wall J.D."/>
        </authorList>
    </citation>
    <scope>NUCLEOTIDE SEQUENCE [LARGE SCALE GENOMIC DNA]</scope>
    <source>
        <strain evidence="3">JBW45</strain>
    </source>
</reference>
<gene>
    <name evidence="2" type="ORF">JBW_01536</name>
</gene>
<dbReference type="PROSITE" id="PS51782">
    <property type="entry name" value="LYSM"/>
    <property type="match status" value="1"/>
</dbReference>
<dbReference type="KEGG" id="pft:JBW_01536"/>